<keyword evidence="10" id="KW-0325">Glycoprotein</keyword>
<dbReference type="HOGENOM" id="CLU_036849_6_1_1"/>
<evidence type="ECO:0000256" key="4">
    <source>
        <dbReference type="ARBA" id="ARBA00022679"/>
    </source>
</evidence>
<evidence type="ECO:0000256" key="7">
    <source>
        <dbReference type="ARBA" id="ARBA00022989"/>
    </source>
</evidence>
<dbReference type="OMA" id="TINSEMY"/>
<evidence type="ECO:0000256" key="6">
    <source>
        <dbReference type="ARBA" id="ARBA00022968"/>
    </source>
</evidence>
<dbReference type="EC" id="2.4.1.-" evidence="11"/>
<evidence type="ECO:0000313" key="14">
    <source>
        <dbReference type="Proteomes" id="UP000014760"/>
    </source>
</evidence>
<dbReference type="PANTHER" id="PTHR11214:SF364">
    <property type="entry name" value="HEXOSYLTRANSFERASE"/>
    <property type="match status" value="1"/>
</dbReference>
<dbReference type="GO" id="GO:0016758">
    <property type="term" value="F:hexosyltransferase activity"/>
    <property type="evidence" value="ECO:0007669"/>
    <property type="project" value="InterPro"/>
</dbReference>
<evidence type="ECO:0000256" key="1">
    <source>
        <dbReference type="ARBA" id="ARBA00004323"/>
    </source>
</evidence>
<evidence type="ECO:0000256" key="2">
    <source>
        <dbReference type="ARBA" id="ARBA00008661"/>
    </source>
</evidence>
<sequence>MEAVLPKSPVDDHENGVGVVNPHPFKVILSNPNICRVKDLLMLVYVLSAPDNFRRRAMIRQTWGNVNKFPNVRVMFVMGKTSSLKTLQDVLNFELTTYGDILEEDFEDTYHNLTYKGIAAFKFISQYCNNAPYIVKTDDDVFVNMYSLQNHLMQLKDAGFKSNLILCKFAYHRVERHGKWAISKEVFPGDRYPRYCSGLGYVFSIDVVPQLYNASFYEKFFWVEDVYI</sequence>
<keyword evidence="14" id="KW-1185">Reference proteome</keyword>
<keyword evidence="6" id="KW-0735">Signal-anchor</keyword>
<reference evidence="12 14" key="2">
    <citation type="journal article" date="2013" name="Nature">
        <title>Insights into bilaterian evolution from three spiralian genomes.</title>
        <authorList>
            <person name="Simakov O."/>
            <person name="Marletaz F."/>
            <person name="Cho S.J."/>
            <person name="Edsinger-Gonzales E."/>
            <person name="Havlak P."/>
            <person name="Hellsten U."/>
            <person name="Kuo D.H."/>
            <person name="Larsson T."/>
            <person name="Lv J."/>
            <person name="Arendt D."/>
            <person name="Savage R."/>
            <person name="Osoegawa K."/>
            <person name="de Jong P."/>
            <person name="Grimwood J."/>
            <person name="Chapman J.A."/>
            <person name="Shapiro H."/>
            <person name="Aerts A."/>
            <person name="Otillar R.P."/>
            <person name="Terry A.Y."/>
            <person name="Boore J.L."/>
            <person name="Grigoriev I.V."/>
            <person name="Lindberg D.R."/>
            <person name="Seaver E.C."/>
            <person name="Weisblat D.A."/>
            <person name="Putnam N.H."/>
            <person name="Rokhsar D.S."/>
        </authorList>
    </citation>
    <scope>NUCLEOTIDE SEQUENCE</scope>
    <source>
        <strain evidence="12 14">I ESC-2004</strain>
    </source>
</reference>
<protein>
    <recommendedName>
        <fullName evidence="11">Hexosyltransferase</fullName>
        <ecNumber evidence="11">2.4.1.-</ecNumber>
    </recommendedName>
</protein>
<evidence type="ECO:0000256" key="5">
    <source>
        <dbReference type="ARBA" id="ARBA00022692"/>
    </source>
</evidence>
<keyword evidence="3 11" id="KW-0328">Glycosyltransferase</keyword>
<comment type="subcellular location">
    <subcellularLocation>
        <location evidence="1 11">Golgi apparatus membrane</location>
        <topology evidence="1 11">Single-pass type II membrane protein</topology>
    </subcellularLocation>
</comment>
<dbReference type="GO" id="GO:0006493">
    <property type="term" value="P:protein O-linked glycosylation"/>
    <property type="evidence" value="ECO:0007669"/>
    <property type="project" value="TreeGrafter"/>
</dbReference>
<dbReference type="AlphaFoldDB" id="R7T9C5"/>
<dbReference type="EnsemblMetazoa" id="CapteT101296">
    <property type="protein sequence ID" value="CapteP101296"/>
    <property type="gene ID" value="CapteG101296"/>
</dbReference>
<dbReference type="Proteomes" id="UP000014760">
    <property type="component" value="Unassembled WGS sequence"/>
</dbReference>
<organism evidence="12">
    <name type="scientific">Capitella teleta</name>
    <name type="common">Polychaete worm</name>
    <dbReference type="NCBI Taxonomy" id="283909"/>
    <lineage>
        <taxon>Eukaryota</taxon>
        <taxon>Metazoa</taxon>
        <taxon>Spiralia</taxon>
        <taxon>Lophotrochozoa</taxon>
        <taxon>Annelida</taxon>
        <taxon>Polychaeta</taxon>
        <taxon>Sedentaria</taxon>
        <taxon>Scolecida</taxon>
        <taxon>Capitellidae</taxon>
        <taxon>Capitella</taxon>
    </lineage>
</organism>
<keyword evidence="5" id="KW-0812">Transmembrane</keyword>
<dbReference type="EMBL" id="KB310985">
    <property type="protein sequence ID" value="ELT90318.1"/>
    <property type="molecule type" value="Genomic_DNA"/>
</dbReference>
<evidence type="ECO:0000256" key="9">
    <source>
        <dbReference type="ARBA" id="ARBA00023136"/>
    </source>
</evidence>
<dbReference type="InterPro" id="IPR002659">
    <property type="entry name" value="Glyco_trans_31"/>
</dbReference>
<evidence type="ECO:0000313" key="13">
    <source>
        <dbReference type="EnsemblMetazoa" id="CapteP101296"/>
    </source>
</evidence>
<dbReference type="FunFam" id="3.90.550.50:FF:000001">
    <property type="entry name" value="Hexosyltransferase"/>
    <property type="match status" value="1"/>
</dbReference>
<dbReference type="Pfam" id="PF01762">
    <property type="entry name" value="Galactosyl_T"/>
    <property type="match status" value="1"/>
</dbReference>
<comment type="similarity">
    <text evidence="2 11">Belongs to the glycosyltransferase 31 family.</text>
</comment>
<proteinExistence type="inferred from homology"/>
<reference evidence="14" key="1">
    <citation type="submission" date="2012-12" db="EMBL/GenBank/DDBJ databases">
        <authorList>
            <person name="Hellsten U."/>
            <person name="Grimwood J."/>
            <person name="Chapman J.A."/>
            <person name="Shapiro H."/>
            <person name="Aerts A."/>
            <person name="Otillar R.P."/>
            <person name="Terry A.Y."/>
            <person name="Boore J.L."/>
            <person name="Simakov O."/>
            <person name="Marletaz F."/>
            <person name="Cho S.-J."/>
            <person name="Edsinger-Gonzales E."/>
            <person name="Havlak P."/>
            <person name="Kuo D.-H."/>
            <person name="Larsson T."/>
            <person name="Lv J."/>
            <person name="Arendt D."/>
            <person name="Savage R."/>
            <person name="Osoegawa K."/>
            <person name="de Jong P."/>
            <person name="Lindberg D.R."/>
            <person name="Seaver E.C."/>
            <person name="Weisblat D.A."/>
            <person name="Putnam N.H."/>
            <person name="Grigoriev I.V."/>
            <person name="Rokhsar D.S."/>
        </authorList>
    </citation>
    <scope>NUCLEOTIDE SEQUENCE</scope>
    <source>
        <strain evidence="14">I ESC-2004</strain>
    </source>
</reference>
<feature type="non-terminal residue" evidence="12">
    <location>
        <position position="228"/>
    </location>
</feature>
<gene>
    <name evidence="12" type="ORF">CAPTEDRAFT_101296</name>
</gene>
<name>R7T9C5_CAPTE</name>
<keyword evidence="7" id="KW-1133">Transmembrane helix</keyword>
<dbReference type="GO" id="GO:0000139">
    <property type="term" value="C:Golgi membrane"/>
    <property type="evidence" value="ECO:0007669"/>
    <property type="project" value="UniProtKB-SubCell"/>
</dbReference>
<evidence type="ECO:0000256" key="10">
    <source>
        <dbReference type="ARBA" id="ARBA00023180"/>
    </source>
</evidence>
<dbReference type="STRING" id="283909.R7T9C5"/>
<accession>R7T9C5</accession>
<dbReference type="PANTHER" id="PTHR11214">
    <property type="entry name" value="BETA-1,3-N-ACETYLGLUCOSAMINYLTRANSFERASE"/>
    <property type="match status" value="1"/>
</dbReference>
<keyword evidence="4" id="KW-0808">Transferase</keyword>
<dbReference type="Gene3D" id="3.90.550.50">
    <property type="match status" value="1"/>
</dbReference>
<keyword evidence="8 11" id="KW-0333">Golgi apparatus</keyword>
<evidence type="ECO:0000256" key="8">
    <source>
        <dbReference type="ARBA" id="ARBA00023034"/>
    </source>
</evidence>
<evidence type="ECO:0000256" key="3">
    <source>
        <dbReference type="ARBA" id="ARBA00022676"/>
    </source>
</evidence>
<dbReference type="OrthoDB" id="115198at2759"/>
<dbReference type="EMBL" id="AMQN01014464">
    <property type="status" value="NOT_ANNOTATED_CDS"/>
    <property type="molecule type" value="Genomic_DNA"/>
</dbReference>
<keyword evidence="9" id="KW-0472">Membrane</keyword>
<evidence type="ECO:0000256" key="11">
    <source>
        <dbReference type="RuleBase" id="RU363063"/>
    </source>
</evidence>
<reference evidence="13" key="3">
    <citation type="submission" date="2015-06" db="UniProtKB">
        <authorList>
            <consortium name="EnsemblMetazoa"/>
        </authorList>
    </citation>
    <scope>IDENTIFICATION</scope>
</reference>
<evidence type="ECO:0000313" key="12">
    <source>
        <dbReference type="EMBL" id="ELT90318.1"/>
    </source>
</evidence>